<keyword evidence="3" id="KW-1185">Reference proteome</keyword>
<dbReference type="RefSeq" id="WP_008324418.1">
    <property type="nucleotide sequence ID" value="NZ_AOLK01000018.1"/>
</dbReference>
<evidence type="ECO:0000313" key="2">
    <source>
        <dbReference type="EMBL" id="ELZ85015.1"/>
    </source>
</evidence>
<sequence length="160" mass="17583">MDFGEFTGQVTHRLELPGTGKSVRAIRATLMTLGQRIQKDEAKDLASSLPMEIDWYLTGAVREHGERFDWHEFIDRVSEIEGIDRSKAAYHARVIIDLVASIVPESEIQQVRNQLPEGDDGENWDQLFSLVDSGGWGDAQEAQTGGGPQPTDESGGDASA</sequence>
<comment type="caution">
    <text evidence="2">The sequence shown here is derived from an EMBL/GenBank/DDBJ whole genome shotgun (WGS) entry which is preliminary data.</text>
</comment>
<name>M0HKF3_HALEO</name>
<dbReference type="AlphaFoldDB" id="M0HKF3"/>
<feature type="region of interest" description="Disordered" evidence="1">
    <location>
        <begin position="115"/>
        <end position="160"/>
    </location>
</feature>
<proteinExistence type="predicted"/>
<dbReference type="PATRIC" id="fig|1230453.4.peg.2081"/>
<evidence type="ECO:0000256" key="1">
    <source>
        <dbReference type="SAM" id="MobiDB-lite"/>
    </source>
</evidence>
<dbReference type="Gene3D" id="1.10.490.110">
    <property type="entry name" value="Uncharacterized conserved protein DUF2267"/>
    <property type="match status" value="1"/>
</dbReference>
<dbReference type="InterPro" id="IPR018727">
    <property type="entry name" value="DUF2267"/>
</dbReference>
<dbReference type="Proteomes" id="UP000011612">
    <property type="component" value="Unassembled WGS sequence"/>
</dbReference>
<evidence type="ECO:0000313" key="3">
    <source>
        <dbReference type="Proteomes" id="UP000011612"/>
    </source>
</evidence>
<dbReference type="InterPro" id="IPR038282">
    <property type="entry name" value="DUF2267_sf"/>
</dbReference>
<dbReference type="EMBL" id="AOLK01000018">
    <property type="protein sequence ID" value="ELZ85015.1"/>
    <property type="molecule type" value="Genomic_DNA"/>
</dbReference>
<dbReference type="Pfam" id="PF10025">
    <property type="entry name" value="DUF2267"/>
    <property type="match status" value="1"/>
</dbReference>
<evidence type="ECO:0008006" key="4">
    <source>
        <dbReference type="Google" id="ProtNLM"/>
    </source>
</evidence>
<reference evidence="2 3" key="1">
    <citation type="journal article" date="2014" name="PLoS Genet.">
        <title>Phylogenetically driven sequencing of extremely halophilic archaea reveals strategies for static and dynamic osmo-response.</title>
        <authorList>
            <person name="Becker E.A."/>
            <person name="Seitzer P.M."/>
            <person name="Tritt A."/>
            <person name="Larsen D."/>
            <person name="Krusor M."/>
            <person name="Yao A.I."/>
            <person name="Wu D."/>
            <person name="Madern D."/>
            <person name="Eisen J.A."/>
            <person name="Darling A.E."/>
            <person name="Facciotti M.T."/>
        </authorList>
    </citation>
    <scope>NUCLEOTIDE SEQUENCE [LARGE SCALE GENOMIC DNA]</scope>
    <source>
        <strain evidence="2 3">ATCC BAA-1513</strain>
    </source>
</reference>
<dbReference type="OrthoDB" id="212282at2157"/>
<accession>M0HKF3</accession>
<organism evidence="2 3">
    <name type="scientific">Haloferax elongans ATCC BAA-1513</name>
    <dbReference type="NCBI Taxonomy" id="1230453"/>
    <lineage>
        <taxon>Archaea</taxon>
        <taxon>Methanobacteriati</taxon>
        <taxon>Methanobacteriota</taxon>
        <taxon>Stenosarchaea group</taxon>
        <taxon>Halobacteria</taxon>
        <taxon>Halobacteriales</taxon>
        <taxon>Haloferacaceae</taxon>
        <taxon>Haloferax</taxon>
    </lineage>
</organism>
<gene>
    <name evidence="2" type="ORF">C453_10555</name>
</gene>
<protein>
    <recommendedName>
        <fullName evidence="4">DUF2267 domain-containing protein</fullName>
    </recommendedName>
</protein>
<dbReference type="STRING" id="1230453.C453_10555"/>